<dbReference type="GO" id="GO:0003676">
    <property type="term" value="F:nucleic acid binding"/>
    <property type="evidence" value="ECO:0007669"/>
    <property type="project" value="InterPro"/>
</dbReference>
<keyword evidence="2" id="KW-0378">Hydrolase</keyword>
<keyword evidence="2" id="KW-0540">Nuclease</keyword>
<dbReference type="InterPro" id="IPR002711">
    <property type="entry name" value="HNH"/>
</dbReference>
<evidence type="ECO:0000313" key="2">
    <source>
        <dbReference type="EMBL" id="ARF10043.1"/>
    </source>
</evidence>
<dbReference type="Gene3D" id="1.10.30.50">
    <property type="match status" value="1"/>
</dbReference>
<gene>
    <name evidence="2" type="ORF">Indivirus_10_3</name>
</gene>
<keyword evidence="2" id="KW-0255">Endonuclease</keyword>
<organism evidence="2">
    <name type="scientific">Indivirus ILV1</name>
    <dbReference type="NCBI Taxonomy" id="1977633"/>
    <lineage>
        <taxon>Viruses</taxon>
        <taxon>Varidnaviria</taxon>
        <taxon>Bamfordvirae</taxon>
        <taxon>Nucleocytoviricota</taxon>
        <taxon>Megaviricetes</taxon>
        <taxon>Imitervirales</taxon>
        <taxon>Mimiviridae</taxon>
        <taxon>Klosneuvirinae</taxon>
        <taxon>Indivirus</taxon>
    </lineage>
</organism>
<proteinExistence type="predicted"/>
<evidence type="ECO:0000259" key="1">
    <source>
        <dbReference type="SMART" id="SM00507"/>
    </source>
</evidence>
<dbReference type="Pfam" id="PF01844">
    <property type="entry name" value="HNH"/>
    <property type="match status" value="1"/>
</dbReference>
<feature type="domain" description="HNH nuclease" evidence="1">
    <location>
        <begin position="16"/>
        <end position="66"/>
    </location>
</feature>
<reference evidence="2" key="1">
    <citation type="journal article" date="2017" name="Science">
        <title>Giant viruses with an expanded complement of translation system components.</title>
        <authorList>
            <person name="Schulz F."/>
            <person name="Yutin N."/>
            <person name="Ivanova N.N."/>
            <person name="Ortega D.R."/>
            <person name="Lee T.K."/>
            <person name="Vierheilig J."/>
            <person name="Daims H."/>
            <person name="Horn M."/>
            <person name="Wagner M."/>
            <person name="Jensen G.J."/>
            <person name="Kyrpides N.C."/>
            <person name="Koonin E.V."/>
            <person name="Woyke T."/>
        </authorList>
    </citation>
    <scope>NUCLEOTIDE SEQUENCE</scope>
    <source>
        <strain evidence="2">ILV1</strain>
    </source>
</reference>
<dbReference type="GO" id="GO:0008270">
    <property type="term" value="F:zinc ion binding"/>
    <property type="evidence" value="ECO:0007669"/>
    <property type="project" value="InterPro"/>
</dbReference>
<name>A0A1V0SEA1_9VIRU</name>
<dbReference type="InterPro" id="IPR003615">
    <property type="entry name" value="HNH_nuc"/>
</dbReference>
<dbReference type="InterPro" id="IPR052892">
    <property type="entry name" value="NA-targeting_endonuclease"/>
</dbReference>
<dbReference type="CDD" id="cd00085">
    <property type="entry name" value="HNHc"/>
    <property type="match status" value="1"/>
</dbReference>
<dbReference type="EMBL" id="KY684094">
    <property type="protein sequence ID" value="ARF10043.1"/>
    <property type="molecule type" value="Genomic_DNA"/>
</dbReference>
<dbReference type="SMART" id="SM00507">
    <property type="entry name" value="HNHc"/>
    <property type="match status" value="1"/>
</dbReference>
<protein>
    <submittedName>
        <fullName evidence="2">HNH endonuclease</fullName>
    </submittedName>
</protein>
<sequence>MDRNNNKRITIRSSTRLRIAAGQRYDCNECKNRLSDRFEIDHIIPLCKGGENSLENLQALCSNCHSKKTSDDMQKLYDKNEEIKTGKSRFFNPMAFEYLGNKSSNNRIKSI</sequence>
<dbReference type="PANTHER" id="PTHR33877:SF2">
    <property type="entry name" value="OS07G0170200 PROTEIN"/>
    <property type="match status" value="1"/>
</dbReference>
<dbReference type="PANTHER" id="PTHR33877">
    <property type="entry name" value="SLL1193 PROTEIN"/>
    <property type="match status" value="1"/>
</dbReference>
<dbReference type="GO" id="GO:0004519">
    <property type="term" value="F:endonuclease activity"/>
    <property type="evidence" value="ECO:0007669"/>
    <property type="project" value="UniProtKB-KW"/>
</dbReference>
<accession>A0A1V0SEA1</accession>